<dbReference type="InterPro" id="IPR004101">
    <property type="entry name" value="Mur_ligase_C"/>
</dbReference>
<dbReference type="Gene3D" id="3.90.190.20">
    <property type="entry name" value="Mur ligase, C-terminal domain"/>
    <property type="match status" value="1"/>
</dbReference>
<comment type="catalytic activity">
    <reaction evidence="9">
        <text>(6S)-5,6,7,8-tetrahydrofolyl-(gamma-L-Glu)(n) + L-glutamate + ATP = (6S)-5,6,7,8-tetrahydrofolyl-(gamma-L-Glu)(n+1) + ADP + phosphate + H(+)</text>
        <dbReference type="Rhea" id="RHEA:10580"/>
        <dbReference type="Rhea" id="RHEA-COMP:14738"/>
        <dbReference type="Rhea" id="RHEA-COMP:14740"/>
        <dbReference type="ChEBI" id="CHEBI:15378"/>
        <dbReference type="ChEBI" id="CHEBI:29985"/>
        <dbReference type="ChEBI" id="CHEBI:30616"/>
        <dbReference type="ChEBI" id="CHEBI:43474"/>
        <dbReference type="ChEBI" id="CHEBI:141005"/>
        <dbReference type="ChEBI" id="CHEBI:456216"/>
        <dbReference type="EC" id="6.3.2.17"/>
    </reaction>
</comment>
<dbReference type="InterPro" id="IPR001645">
    <property type="entry name" value="Folylpolyglutamate_synth"/>
</dbReference>
<feature type="domain" description="Mur ligase central" evidence="11">
    <location>
        <begin position="61"/>
        <end position="248"/>
    </location>
</feature>
<dbReference type="InterPro" id="IPR036615">
    <property type="entry name" value="Mur_ligase_C_dom_sf"/>
</dbReference>
<sequence>MKDSFSHYRQAVKYLDGFANLPGAYPHDGKQPSRYIEYLKRTQYFFDLIGNPHKSIKAIHVAGTSGKGSTSANIQSILTTAGFTAGLFTTPYATSFTEEFKVGDQYIAPNELADIIDYLKPFVDEAYAKSPYGGPSHFEIKTAIALIYFARQKCDYIVLEVGLGGEFDATNAKTNKVASVITNVGLDHTDILGNKLEIIARAKAGIIKPKVPVFTTAKDSKVLEVIYKIANKNKAPLTVVNSTNPNQDLASAVCAHLGIDKKDIQRGLKNMFIPARFERILKTDIIIDGAHNPDKIKYLVEKIKKEKEKYNHLTLIFGAAQDKPAIKMLELLHPIADEILFTKFSNPFRKAWNPHELMKKLHKKVNRKKNQDAAFLDPIDALYDSFLYHQVG</sequence>
<dbReference type="Pfam" id="PF08245">
    <property type="entry name" value="Mur_ligase_M"/>
    <property type="match status" value="1"/>
</dbReference>
<evidence type="ECO:0000256" key="2">
    <source>
        <dbReference type="ARBA" id="ARBA00013025"/>
    </source>
</evidence>
<dbReference type="GO" id="GO:0004326">
    <property type="term" value="F:tetrahydrofolylpolyglutamate synthase activity"/>
    <property type="evidence" value="ECO:0007669"/>
    <property type="project" value="UniProtKB-EC"/>
</dbReference>
<evidence type="ECO:0000259" key="11">
    <source>
        <dbReference type="Pfam" id="PF08245"/>
    </source>
</evidence>
<evidence type="ECO:0000256" key="3">
    <source>
        <dbReference type="ARBA" id="ARBA00022598"/>
    </source>
</evidence>
<dbReference type="PANTHER" id="PTHR11136:SF0">
    <property type="entry name" value="DIHYDROFOLATE SYNTHETASE-RELATED"/>
    <property type="match status" value="1"/>
</dbReference>
<proteinExistence type="inferred from homology"/>
<dbReference type="EC" id="6.3.2.17" evidence="2"/>
<feature type="non-terminal residue" evidence="12">
    <location>
        <position position="392"/>
    </location>
</feature>
<accession>A0A2H0UP07</accession>
<dbReference type="InterPro" id="IPR013221">
    <property type="entry name" value="Mur_ligase_cen"/>
</dbReference>
<evidence type="ECO:0000256" key="9">
    <source>
        <dbReference type="ARBA" id="ARBA00047493"/>
    </source>
</evidence>
<feature type="domain" description="Mur ligase C-terminal" evidence="10">
    <location>
        <begin position="276"/>
        <end position="372"/>
    </location>
</feature>
<dbReference type="GO" id="GO:0046872">
    <property type="term" value="F:metal ion binding"/>
    <property type="evidence" value="ECO:0007669"/>
    <property type="project" value="UniProtKB-KW"/>
</dbReference>
<dbReference type="SUPFAM" id="SSF53623">
    <property type="entry name" value="MurD-like peptide ligases, catalytic domain"/>
    <property type="match status" value="1"/>
</dbReference>
<keyword evidence="4" id="KW-0479">Metal-binding</keyword>
<keyword evidence="3" id="KW-0436">Ligase</keyword>
<dbReference type="NCBIfam" id="TIGR01499">
    <property type="entry name" value="folC"/>
    <property type="match status" value="1"/>
</dbReference>
<dbReference type="PANTHER" id="PTHR11136">
    <property type="entry name" value="FOLYLPOLYGLUTAMATE SYNTHASE-RELATED"/>
    <property type="match status" value="1"/>
</dbReference>
<dbReference type="GO" id="GO:0005524">
    <property type="term" value="F:ATP binding"/>
    <property type="evidence" value="ECO:0007669"/>
    <property type="project" value="UniProtKB-KW"/>
</dbReference>
<evidence type="ECO:0000256" key="1">
    <source>
        <dbReference type="ARBA" id="ARBA00008276"/>
    </source>
</evidence>
<keyword evidence="6" id="KW-0067">ATP-binding</keyword>
<protein>
    <recommendedName>
        <fullName evidence="2">tetrahydrofolate synthase</fullName>
        <ecNumber evidence="2">6.3.2.17</ecNumber>
    </recommendedName>
    <alternativeName>
        <fullName evidence="8">Tetrahydrofolylpolyglutamate synthase</fullName>
    </alternativeName>
</protein>
<evidence type="ECO:0000259" key="10">
    <source>
        <dbReference type="Pfam" id="PF02875"/>
    </source>
</evidence>
<evidence type="ECO:0000256" key="4">
    <source>
        <dbReference type="ARBA" id="ARBA00022723"/>
    </source>
</evidence>
<dbReference type="Pfam" id="PF02875">
    <property type="entry name" value="Mur_ligase_C"/>
    <property type="match status" value="1"/>
</dbReference>
<gene>
    <name evidence="12" type="ORF">COU10_00745</name>
</gene>
<comment type="caution">
    <text evidence="12">The sequence shown here is derived from an EMBL/GenBank/DDBJ whole genome shotgun (WGS) entry which is preliminary data.</text>
</comment>
<comment type="similarity">
    <text evidence="1">Belongs to the folylpolyglutamate synthase family.</text>
</comment>
<evidence type="ECO:0000256" key="5">
    <source>
        <dbReference type="ARBA" id="ARBA00022741"/>
    </source>
</evidence>
<dbReference type="EMBL" id="PFBC01000012">
    <property type="protein sequence ID" value="PIR88157.1"/>
    <property type="molecule type" value="Genomic_DNA"/>
</dbReference>
<dbReference type="GO" id="GO:0005737">
    <property type="term" value="C:cytoplasm"/>
    <property type="evidence" value="ECO:0007669"/>
    <property type="project" value="TreeGrafter"/>
</dbReference>
<evidence type="ECO:0000256" key="7">
    <source>
        <dbReference type="ARBA" id="ARBA00022842"/>
    </source>
</evidence>
<evidence type="ECO:0000313" key="12">
    <source>
        <dbReference type="EMBL" id="PIR88157.1"/>
    </source>
</evidence>
<keyword evidence="5" id="KW-0547">Nucleotide-binding</keyword>
<dbReference type="InterPro" id="IPR036565">
    <property type="entry name" value="Mur-like_cat_sf"/>
</dbReference>
<organism evidence="12 13">
    <name type="scientific">Candidatus Harrisonbacteria bacterium CG10_big_fil_rev_8_21_14_0_10_45_28</name>
    <dbReference type="NCBI Taxonomy" id="1974586"/>
    <lineage>
        <taxon>Bacteria</taxon>
        <taxon>Candidatus Harrisoniibacteriota</taxon>
    </lineage>
</organism>
<keyword evidence="7" id="KW-0460">Magnesium</keyword>
<dbReference type="SUPFAM" id="SSF53244">
    <property type="entry name" value="MurD-like peptide ligases, peptide-binding domain"/>
    <property type="match status" value="1"/>
</dbReference>
<dbReference type="Proteomes" id="UP000230903">
    <property type="component" value="Unassembled WGS sequence"/>
</dbReference>
<dbReference type="GO" id="GO:0008841">
    <property type="term" value="F:dihydrofolate synthase activity"/>
    <property type="evidence" value="ECO:0007669"/>
    <property type="project" value="TreeGrafter"/>
</dbReference>
<reference evidence="13" key="1">
    <citation type="submission" date="2017-09" db="EMBL/GenBank/DDBJ databases">
        <title>Depth-based differentiation of microbial function through sediment-hosted aquifers and enrichment of novel symbionts in the deep terrestrial subsurface.</title>
        <authorList>
            <person name="Probst A.J."/>
            <person name="Ladd B."/>
            <person name="Jarett J.K."/>
            <person name="Geller-Mcgrath D.E."/>
            <person name="Sieber C.M.K."/>
            <person name="Emerson J.B."/>
            <person name="Anantharaman K."/>
            <person name="Thomas B.C."/>
            <person name="Malmstrom R."/>
            <person name="Stieglmeier M."/>
            <person name="Klingl A."/>
            <person name="Woyke T."/>
            <person name="Ryan C.M."/>
            <person name="Banfield J.F."/>
        </authorList>
    </citation>
    <scope>NUCLEOTIDE SEQUENCE [LARGE SCALE GENOMIC DNA]</scope>
</reference>
<evidence type="ECO:0000313" key="13">
    <source>
        <dbReference type="Proteomes" id="UP000230903"/>
    </source>
</evidence>
<name>A0A2H0UP07_9BACT</name>
<dbReference type="PIRSF" id="PIRSF001563">
    <property type="entry name" value="Folylpolyglu_synth"/>
    <property type="match status" value="1"/>
</dbReference>
<evidence type="ECO:0000256" key="8">
    <source>
        <dbReference type="ARBA" id="ARBA00030592"/>
    </source>
</evidence>
<dbReference type="Gene3D" id="3.40.1190.10">
    <property type="entry name" value="Mur-like, catalytic domain"/>
    <property type="match status" value="1"/>
</dbReference>
<dbReference type="AlphaFoldDB" id="A0A2H0UP07"/>
<evidence type="ECO:0000256" key="6">
    <source>
        <dbReference type="ARBA" id="ARBA00022840"/>
    </source>
</evidence>